<evidence type="ECO:0000256" key="4">
    <source>
        <dbReference type="SAM" id="SignalP"/>
    </source>
</evidence>
<dbReference type="SUPFAM" id="SSF49373">
    <property type="entry name" value="Invasin/intimin cell-adhesion fragments"/>
    <property type="match status" value="1"/>
</dbReference>
<dbReference type="Gene3D" id="3.20.20.80">
    <property type="entry name" value="Glycosidases"/>
    <property type="match status" value="1"/>
</dbReference>
<dbReference type="SMART" id="SM00634">
    <property type="entry name" value="BID_1"/>
    <property type="match status" value="1"/>
</dbReference>
<dbReference type="EMBL" id="WHZW01000005">
    <property type="protein sequence ID" value="NEG89035.1"/>
    <property type="molecule type" value="Genomic_DNA"/>
</dbReference>
<dbReference type="Gene3D" id="2.60.120.260">
    <property type="entry name" value="Galactose-binding domain-like"/>
    <property type="match status" value="1"/>
</dbReference>
<keyword evidence="3" id="KW-0812">Transmembrane</keyword>
<comment type="caution">
    <text evidence="6">The sequence shown here is derived from an EMBL/GenBank/DDBJ whole genome shotgun (WGS) entry which is preliminary data.</text>
</comment>
<proteinExistence type="inferred from homology"/>
<evidence type="ECO:0000256" key="1">
    <source>
        <dbReference type="ARBA" id="ARBA00010116"/>
    </source>
</evidence>
<dbReference type="Proteomes" id="UP000469194">
    <property type="component" value="Unassembled WGS sequence"/>
</dbReference>
<dbReference type="InterPro" id="IPR032979">
    <property type="entry name" value="ENGase"/>
</dbReference>
<feature type="compositionally biased region" description="Basic and acidic residues" evidence="2">
    <location>
        <begin position="1271"/>
        <end position="1288"/>
    </location>
</feature>
<dbReference type="GO" id="GO:0033925">
    <property type="term" value="F:mannosyl-glycoprotein endo-beta-N-acetylglucosaminidase activity"/>
    <property type="evidence" value="ECO:0007669"/>
    <property type="project" value="InterPro"/>
</dbReference>
<dbReference type="GO" id="GO:0005829">
    <property type="term" value="C:cytosol"/>
    <property type="evidence" value="ECO:0007669"/>
    <property type="project" value="UniProtKB-SubCell"/>
</dbReference>
<comment type="similarity">
    <text evidence="1">Belongs to the intimin/invasin family.</text>
</comment>
<accession>A0A6N9Z4F9</accession>
<evidence type="ECO:0000256" key="2">
    <source>
        <dbReference type="SAM" id="MobiDB-lite"/>
    </source>
</evidence>
<dbReference type="PROSITE" id="PS51127">
    <property type="entry name" value="BIG1"/>
    <property type="match status" value="1"/>
</dbReference>
<dbReference type="Pfam" id="PF07554">
    <property type="entry name" value="FIVAR"/>
    <property type="match status" value="3"/>
</dbReference>
<dbReference type="Gene3D" id="1.20.1270.70">
    <property type="entry name" value="Designed single chain three-helix bundle"/>
    <property type="match status" value="2"/>
</dbReference>
<dbReference type="PANTHER" id="PTHR13246:SF1">
    <property type="entry name" value="CYTOSOLIC ENDO-BETA-N-ACETYLGLUCOSAMINIDASE"/>
    <property type="match status" value="1"/>
</dbReference>
<dbReference type="Pfam" id="PF02369">
    <property type="entry name" value="Big_1"/>
    <property type="match status" value="1"/>
</dbReference>
<gene>
    <name evidence="6" type="ORF">GFD25_03215</name>
</gene>
<evidence type="ECO:0000259" key="5">
    <source>
        <dbReference type="PROSITE" id="PS51127"/>
    </source>
</evidence>
<evidence type="ECO:0000256" key="3">
    <source>
        <dbReference type="SAM" id="Phobius"/>
    </source>
</evidence>
<dbReference type="InterPro" id="IPR003344">
    <property type="entry name" value="Big_1_dom"/>
</dbReference>
<feature type="transmembrane region" description="Helical" evidence="3">
    <location>
        <begin position="1322"/>
        <end position="1342"/>
    </location>
</feature>
<keyword evidence="3" id="KW-0472">Membrane</keyword>
<feature type="chain" id="PRO_5026706770" evidence="4">
    <location>
        <begin position="46"/>
        <end position="1346"/>
    </location>
</feature>
<dbReference type="Gene3D" id="2.60.40.10">
    <property type="entry name" value="Immunoglobulins"/>
    <property type="match status" value="1"/>
</dbReference>
<keyword evidence="3" id="KW-1133">Transmembrane helix</keyword>
<evidence type="ECO:0000313" key="7">
    <source>
        <dbReference type="Proteomes" id="UP000469194"/>
    </source>
</evidence>
<feature type="domain" description="Big-1" evidence="5">
    <location>
        <begin position="962"/>
        <end position="1056"/>
    </location>
</feature>
<evidence type="ECO:0000313" key="6">
    <source>
        <dbReference type="EMBL" id="NEG89035.1"/>
    </source>
</evidence>
<protein>
    <submittedName>
        <fullName evidence="6">Endo-beta-N-acetylglucosaminidase</fullName>
    </submittedName>
</protein>
<name>A0A6N9Z4F9_9BIFI</name>
<dbReference type="Pfam" id="PF03644">
    <property type="entry name" value="Glyco_hydro_85"/>
    <property type="match status" value="1"/>
</dbReference>
<dbReference type="InterPro" id="IPR005201">
    <property type="entry name" value="TIM_ENGase"/>
</dbReference>
<dbReference type="RefSeq" id="WP_163229932.1">
    <property type="nucleotide sequence ID" value="NZ_WHZW01000005.1"/>
</dbReference>
<sequence>MGLSSGNQTGHASAQARRTRRWLRAGLAAVLSMATLSALVAPANATDTMPWGGKYADTSHPEQAAGEHQPYQHGYTGLDILNWDPAADKDSQYLRSRVPLQSRIAANSATQKDPNLPADTEMFNLAGDYGNAFFESFHDNNVFSQYLFNYWQYTDYYGTWHGQPTANVPKGLYDDKAQSDWTQKWFEFGTLNLPNAAYTNAAHKNGAKSIATIFYSGNDRGEQTYKDLLQGKREDGTYPVADKLVEIAKYYGFDGYFVNQESAVSAADTAAYQDFMKQVTDQGIYIQWYDSATYPNGYVSYQNMFNDANSPYVQDPTKGKISDSIFLNYWYSGDMLKSSAEHAKSLGIDPKTSVFAGLEAGQQKFGGISKNANYMNVNLDENGKPYVSLAALGTDFVSHELGDDKKVYPKYQNEVFDRERRLWTGSSTGEAGTTDISDDYIDDGTSGDGWEGFASQIAERSVVGGPVFSTSFNTGHGLEWRDAGKQTSDQQWGNINLQDILPTWQWWIDAKSDPLEADFDYGKDYVAAPRFAYTKVGAYEGGDSLVLSGKLASDNTMRLYKTDLDVKDGTKVDLTYNKLKSDDSKLQLALIFADDTKAVVPVDVADGSATDGWKTATADLSEYAGKKIATLGLIVKAGANPIDDYQINVGKLTVSDGAAYTPAAPTGFKVERAYADSDELTVKWDLADYSTTKNYLLYLDDTFLGGRYDDTLYVKHLPAKTGTLKLYAVGADGSRSLAAEASLDEAAAVSDVKVEPGKDGNFKVSWTNPQVSGEKTVTVSSDTGSWRYASEPFSKTVKVAADQSEVTISNVPVDGSRYVLTVDNAGGATAAEAGAFADATVEPYPACSVSWNGKWVTLVRPETQDWRYLYMTEKWTDENGEQQEKQLGASYTYSQNTPPITGIIRGRTTPNSYTKSVADGHELWVQVEDYNGNKTEPVKVPTADEIAEGCTVADPTQPDASKSELAAVDGEAVADGKATRTVTAVVKDSFGNPLTGKDVTFELADGIAAADGNTTVKTDASGVATLNVISSKEGAYTVKAKLGDAEIGKGVTVGFKAVPADKSQLQAAVDAAKGLTETDYTADSWKVFDEALKAAEAVLADANATQDQVNTAALKLNAAANGLVAKAPVAVKAALAVAVDAAKAIDLSQFTDDSAKAVSDALAKAEAVLADANATQQQIDEASKALRDAVAGLVGKTVPAAKGALAAAITAAKQLDKTDYTAESWDAVAKALKKAEGVLADANATQDQVNAARADLVKAIEALKPAAVKPGEGDGDKKPGQGEGDKQPGDNAGTKPGNGSDDKTAADKGAQQGALSSTGASVVAAVGGVVMLLVAAGVTIVARKRM</sequence>
<reference evidence="6 7" key="1">
    <citation type="submission" date="2019-10" db="EMBL/GenBank/DDBJ databases">
        <title>Bifidobacterium from non-human primates.</title>
        <authorList>
            <person name="Modesto M."/>
        </authorList>
    </citation>
    <scope>NUCLEOTIDE SEQUENCE [LARGE SCALE GENOMIC DNA]</scope>
    <source>
        <strain evidence="6 7">TRE17</strain>
    </source>
</reference>
<dbReference type="InterPro" id="IPR013783">
    <property type="entry name" value="Ig-like_fold"/>
</dbReference>
<feature type="region of interest" description="Disordered" evidence="2">
    <location>
        <begin position="1267"/>
        <end position="1314"/>
    </location>
</feature>
<dbReference type="InterPro" id="IPR008964">
    <property type="entry name" value="Invasin/intimin_cell_adhesion"/>
</dbReference>
<dbReference type="GO" id="GO:0005975">
    <property type="term" value="P:carbohydrate metabolic process"/>
    <property type="evidence" value="ECO:0007669"/>
    <property type="project" value="UniProtKB-ARBA"/>
</dbReference>
<organism evidence="6 7">
    <name type="scientific">Bifidobacterium aerophilum</name>
    <dbReference type="NCBI Taxonomy" id="1798155"/>
    <lineage>
        <taxon>Bacteria</taxon>
        <taxon>Bacillati</taxon>
        <taxon>Actinomycetota</taxon>
        <taxon>Actinomycetes</taxon>
        <taxon>Bifidobacteriales</taxon>
        <taxon>Bifidobacteriaceae</taxon>
        <taxon>Bifidobacterium</taxon>
    </lineage>
</organism>
<dbReference type="PANTHER" id="PTHR13246">
    <property type="entry name" value="ENDO BETA N-ACETYLGLUCOSAMINIDASE"/>
    <property type="match status" value="1"/>
</dbReference>
<keyword evidence="4" id="KW-0732">Signal</keyword>
<dbReference type="Gene3D" id="1.20.1270.90">
    <property type="entry name" value="AF1782-like"/>
    <property type="match status" value="1"/>
</dbReference>
<keyword evidence="7" id="KW-1185">Reference proteome</keyword>
<feature type="signal peptide" evidence="4">
    <location>
        <begin position="1"/>
        <end position="45"/>
    </location>
</feature>